<reference evidence="1" key="1">
    <citation type="submission" date="2021-01" db="EMBL/GenBank/DDBJ databases">
        <title>Adiantum capillus-veneris genome.</title>
        <authorList>
            <person name="Fang Y."/>
            <person name="Liao Q."/>
        </authorList>
    </citation>
    <scope>NUCLEOTIDE SEQUENCE</scope>
    <source>
        <strain evidence="1">H3</strain>
        <tissue evidence="1">Leaf</tissue>
    </source>
</reference>
<protein>
    <submittedName>
        <fullName evidence="1">Uncharacterized protein</fullName>
    </submittedName>
</protein>
<gene>
    <name evidence="1" type="ORF">GOP47_0025306</name>
</gene>
<sequence>MDQESASLEHNKAMDIEVLDEAGSLVTITSLRQENTLNYQDIHEESPHILPAEFFFVHNGKHVMKRWELQIKCKELEGNRVHIASYVYAHLYIPIGLCPPF</sequence>
<proteinExistence type="predicted"/>
<accession>A0A9D4Z3H1</accession>
<organism evidence="1 2">
    <name type="scientific">Adiantum capillus-veneris</name>
    <name type="common">Maidenhair fern</name>
    <dbReference type="NCBI Taxonomy" id="13818"/>
    <lineage>
        <taxon>Eukaryota</taxon>
        <taxon>Viridiplantae</taxon>
        <taxon>Streptophyta</taxon>
        <taxon>Embryophyta</taxon>
        <taxon>Tracheophyta</taxon>
        <taxon>Polypodiopsida</taxon>
        <taxon>Polypodiidae</taxon>
        <taxon>Polypodiales</taxon>
        <taxon>Pteridineae</taxon>
        <taxon>Pteridaceae</taxon>
        <taxon>Vittarioideae</taxon>
        <taxon>Adiantum</taxon>
    </lineage>
</organism>
<evidence type="ECO:0000313" key="1">
    <source>
        <dbReference type="EMBL" id="KAI5058987.1"/>
    </source>
</evidence>
<name>A0A9D4Z3H1_ADICA</name>
<dbReference type="Proteomes" id="UP000886520">
    <property type="component" value="Chromosome 25"/>
</dbReference>
<evidence type="ECO:0000313" key="2">
    <source>
        <dbReference type="Proteomes" id="UP000886520"/>
    </source>
</evidence>
<dbReference type="EMBL" id="JABFUD020000025">
    <property type="protein sequence ID" value="KAI5058987.1"/>
    <property type="molecule type" value="Genomic_DNA"/>
</dbReference>
<keyword evidence="2" id="KW-1185">Reference proteome</keyword>
<dbReference type="AlphaFoldDB" id="A0A9D4Z3H1"/>
<comment type="caution">
    <text evidence="1">The sequence shown here is derived from an EMBL/GenBank/DDBJ whole genome shotgun (WGS) entry which is preliminary data.</text>
</comment>